<comment type="similarity">
    <text evidence="3">Belongs to the BIG GRAIN 1 (BG1) plant protein family.</text>
</comment>
<proteinExistence type="inferred from homology"/>
<evidence type="ECO:0000256" key="2">
    <source>
        <dbReference type="ARBA" id="ARBA00004236"/>
    </source>
</evidence>
<keyword evidence="7" id="KW-0927">Auxin signaling pathway</keyword>
<dbReference type="Gramene" id="Kaladp0061s0150.1.v1.1">
    <property type="protein sequence ID" value="Kaladp0061s0150.1.v1.1.CDS.1"/>
    <property type="gene ID" value="Kaladp0061s0150.v1.1"/>
</dbReference>
<dbReference type="PANTHER" id="PTHR33541:SF28">
    <property type="entry name" value="PROTEIN BIG GRAIN 1-LIKE A"/>
    <property type="match status" value="1"/>
</dbReference>
<evidence type="ECO:0000256" key="1">
    <source>
        <dbReference type="ARBA" id="ARBA00002281"/>
    </source>
</evidence>
<feature type="region of interest" description="Disordered" evidence="8">
    <location>
        <begin position="43"/>
        <end position="177"/>
    </location>
</feature>
<organism evidence="9 10">
    <name type="scientific">Kalanchoe fedtschenkoi</name>
    <name type="common">Lavender scallops</name>
    <name type="synonym">South American air plant</name>
    <dbReference type="NCBI Taxonomy" id="63787"/>
    <lineage>
        <taxon>Eukaryota</taxon>
        <taxon>Viridiplantae</taxon>
        <taxon>Streptophyta</taxon>
        <taxon>Embryophyta</taxon>
        <taxon>Tracheophyta</taxon>
        <taxon>Spermatophyta</taxon>
        <taxon>Magnoliopsida</taxon>
        <taxon>eudicotyledons</taxon>
        <taxon>Gunneridae</taxon>
        <taxon>Pentapetalae</taxon>
        <taxon>Saxifragales</taxon>
        <taxon>Crassulaceae</taxon>
        <taxon>Kalanchoe</taxon>
    </lineage>
</organism>
<evidence type="ECO:0000256" key="7">
    <source>
        <dbReference type="ARBA" id="ARBA00023294"/>
    </source>
</evidence>
<reference evidence="9" key="1">
    <citation type="submission" date="2021-01" db="UniProtKB">
        <authorList>
            <consortium name="EnsemblPlants"/>
        </authorList>
    </citation>
    <scope>IDENTIFICATION</scope>
</reference>
<keyword evidence="4" id="KW-0813">Transport</keyword>
<feature type="region of interest" description="Disordered" evidence="8">
    <location>
        <begin position="1"/>
        <end position="25"/>
    </location>
</feature>
<feature type="compositionally biased region" description="Basic and acidic residues" evidence="8">
    <location>
        <begin position="56"/>
        <end position="67"/>
    </location>
</feature>
<evidence type="ECO:0000256" key="5">
    <source>
        <dbReference type="ARBA" id="ARBA00022475"/>
    </source>
</evidence>
<feature type="compositionally biased region" description="Basic and acidic residues" evidence="8">
    <location>
        <begin position="159"/>
        <end position="171"/>
    </location>
</feature>
<evidence type="ECO:0000256" key="6">
    <source>
        <dbReference type="ARBA" id="ARBA00023136"/>
    </source>
</evidence>
<dbReference type="GO" id="GO:0005886">
    <property type="term" value="C:plasma membrane"/>
    <property type="evidence" value="ECO:0007669"/>
    <property type="project" value="UniProtKB-SubCell"/>
</dbReference>
<dbReference type="PANTHER" id="PTHR33541">
    <property type="entry name" value="PROTEIN BIG GRAIN 1-LIKE A-RELATED"/>
    <property type="match status" value="1"/>
</dbReference>
<name>A0A7N0UF67_KALFE</name>
<evidence type="ECO:0000256" key="4">
    <source>
        <dbReference type="ARBA" id="ARBA00022448"/>
    </source>
</evidence>
<dbReference type="OMA" id="NIRVDRY"/>
<protein>
    <submittedName>
        <fullName evidence="9">Uncharacterized protein</fullName>
    </submittedName>
</protein>
<evidence type="ECO:0000313" key="10">
    <source>
        <dbReference type="Proteomes" id="UP000594263"/>
    </source>
</evidence>
<dbReference type="AlphaFoldDB" id="A0A7N0UF67"/>
<keyword evidence="6" id="KW-0472">Membrane</keyword>
<evidence type="ECO:0000313" key="9">
    <source>
        <dbReference type="EnsemblPlants" id="Kaladp0061s0150.1.v1.1.CDS.1"/>
    </source>
</evidence>
<dbReference type="InterPro" id="IPR039621">
    <property type="entry name" value="BG1-like"/>
</dbReference>
<evidence type="ECO:0000256" key="3">
    <source>
        <dbReference type="ARBA" id="ARBA00010067"/>
    </source>
</evidence>
<keyword evidence="10" id="KW-1185">Reference proteome</keyword>
<sequence length="324" mass="36008">MSVASYPSRQDFGLYKKPSIQRRNHSGELDVFEAANYFSASTINDKDRYSLNTPKPAKENSKEDESWIRPSSRSVHPTQAGRLGQEKAMKGKQPSSPGGRLASFFGSLFTNAKKKKSGRDDDDDLDQRHQRPRMRRSSIGHVDCSSRSMHTPRPIIHTTFDDSRSLQDHRRVAPTPDKPITKRVEIGRNGAKLIPLSDQNPKIGHGVSALEKNRRNNSTSGLFGKEMAGGEFEIKKDENISKGFDQFKKGGNCKTVGDCEFKRIMSSEDDDGDGFESDASSDLFELKLGDFSSGLPVYETTNFNVDRIKNSPKCPLVSSLQAAS</sequence>
<comment type="subcellular location">
    <subcellularLocation>
        <location evidence="2">Cell membrane</location>
    </subcellularLocation>
</comment>
<dbReference type="EnsemblPlants" id="Kaladp0061s0150.1.v1.1">
    <property type="protein sequence ID" value="Kaladp0061s0150.1.v1.1.CDS.1"/>
    <property type="gene ID" value="Kaladp0061s0150.v1.1"/>
</dbReference>
<dbReference type="GO" id="GO:0009734">
    <property type="term" value="P:auxin-activated signaling pathway"/>
    <property type="evidence" value="ECO:0007669"/>
    <property type="project" value="UniProtKB-KW"/>
</dbReference>
<keyword evidence="5" id="KW-1003">Cell membrane</keyword>
<evidence type="ECO:0000256" key="8">
    <source>
        <dbReference type="SAM" id="MobiDB-lite"/>
    </source>
</evidence>
<comment type="function">
    <text evidence="1">Involved in auxin transport. Regulator of the auxin signaling pathway.</text>
</comment>
<dbReference type="Proteomes" id="UP000594263">
    <property type="component" value="Unplaced"/>
</dbReference>
<accession>A0A7N0UF67</accession>